<organism evidence="4 5">
    <name type="scientific">Mycobacterium yunnanensis</name>
    <dbReference type="NCBI Taxonomy" id="368477"/>
    <lineage>
        <taxon>Bacteria</taxon>
        <taxon>Bacillati</taxon>
        <taxon>Actinomycetota</taxon>
        <taxon>Actinomycetes</taxon>
        <taxon>Mycobacteriales</taxon>
        <taxon>Mycobacteriaceae</taxon>
        <taxon>Mycobacterium</taxon>
    </lineage>
</organism>
<name>A0A9X2Z1U4_9MYCO</name>
<accession>A0A9X2Z1U4</accession>
<proteinExistence type="predicted"/>
<evidence type="ECO:0000313" key="4">
    <source>
        <dbReference type="EMBL" id="MCV7421351.1"/>
    </source>
</evidence>
<dbReference type="InterPro" id="IPR055583">
    <property type="entry name" value="DUF7159"/>
</dbReference>
<evidence type="ECO:0000256" key="1">
    <source>
        <dbReference type="SAM" id="MobiDB-lite"/>
    </source>
</evidence>
<protein>
    <submittedName>
        <fullName evidence="4">Uncharacterized protein</fullName>
    </submittedName>
</protein>
<dbReference type="EMBL" id="JACKVK010000008">
    <property type="protein sequence ID" value="MCV7421351.1"/>
    <property type="molecule type" value="Genomic_DNA"/>
</dbReference>
<feature type="domain" description="DUF7157" evidence="2">
    <location>
        <begin position="276"/>
        <end position="358"/>
    </location>
</feature>
<dbReference type="InterPro" id="IPR055581">
    <property type="entry name" value="DUF7157"/>
</dbReference>
<evidence type="ECO:0000313" key="5">
    <source>
        <dbReference type="Proteomes" id="UP001141629"/>
    </source>
</evidence>
<evidence type="ECO:0000259" key="3">
    <source>
        <dbReference type="Pfam" id="PF23717"/>
    </source>
</evidence>
<dbReference type="Proteomes" id="UP001141629">
    <property type="component" value="Unassembled WGS sequence"/>
</dbReference>
<keyword evidence="5" id="KW-1185">Reference proteome</keyword>
<dbReference type="Pfam" id="PF23715">
    <property type="entry name" value="DUF7157"/>
    <property type="match status" value="1"/>
</dbReference>
<comment type="caution">
    <text evidence="4">The sequence shown here is derived from an EMBL/GenBank/DDBJ whole genome shotgun (WGS) entry which is preliminary data.</text>
</comment>
<dbReference type="AlphaFoldDB" id="A0A9X2Z1U4"/>
<gene>
    <name evidence="4" type="ORF">H7K45_12435</name>
</gene>
<dbReference type="RefSeq" id="WP_263996126.1">
    <property type="nucleotide sequence ID" value="NZ_JACKVK010000008.1"/>
</dbReference>
<evidence type="ECO:0000259" key="2">
    <source>
        <dbReference type="Pfam" id="PF23715"/>
    </source>
</evidence>
<reference evidence="4" key="1">
    <citation type="submission" date="2020-07" db="EMBL/GenBank/DDBJ databases">
        <authorList>
            <person name="Pettersson B.M.F."/>
            <person name="Behra P.R.K."/>
            <person name="Ramesh M."/>
            <person name="Das S."/>
            <person name="Dasgupta S."/>
            <person name="Kirsebom L.A."/>
        </authorList>
    </citation>
    <scope>NUCLEOTIDE SEQUENCE</scope>
    <source>
        <strain evidence="4">DSM 44838</strain>
    </source>
</reference>
<dbReference type="Pfam" id="PF23717">
    <property type="entry name" value="DUF7159"/>
    <property type="match status" value="1"/>
</dbReference>
<feature type="domain" description="DUF7159" evidence="3">
    <location>
        <begin position="2"/>
        <end position="213"/>
    </location>
</feature>
<feature type="region of interest" description="Disordered" evidence="1">
    <location>
        <begin position="261"/>
        <end position="281"/>
    </location>
</feature>
<reference evidence="4" key="2">
    <citation type="journal article" date="2022" name="BMC Genomics">
        <title>Comparative genome analysis of mycobacteria focusing on tRNA and non-coding RNA.</title>
        <authorList>
            <person name="Behra P.R.K."/>
            <person name="Pettersson B.M.F."/>
            <person name="Ramesh M."/>
            <person name="Das S."/>
            <person name="Dasgupta S."/>
            <person name="Kirsebom L.A."/>
        </authorList>
    </citation>
    <scope>NUCLEOTIDE SEQUENCE</scope>
    <source>
        <strain evidence="4">DSM 44838</strain>
    </source>
</reference>
<sequence length="359" mass="36485">MDLVLGLSLTTTALRWVLVEGTTGEGDPVDRGELDITEIDDVDPDLLARAVLNPDVIAGRQIRVVGVTSTAAAEGAASAVVDAFAARGHVVPVSDAAAVAALADGVAALTDYDDVAVCIVEPDSAFVAVVAAGEVTVEHVARPADRADAIELTSSVVAALDRALQAVFVIGSDDVAVIVSAVEAVTTAPVFSATEADLALARGAALVAGRTVDGSAPRVSGPWPWLRSRTGALTAVLAAAVVTLVVSSALAIGLTLSPPEPATVAENSSAAQRNDPVVAPPPPARPVVGLAEMANSVAKTMVVAAPPAPQPEYVAPPVAPPPAYVPPAPVYVPPPRQPRLRDRIIDRIPIIGRFHEPGQ</sequence>